<dbReference type="KEGG" id="gru:GCWB2_21060"/>
<organism evidence="1">
    <name type="scientific">Gordonia rubripertincta</name>
    <name type="common">Rhodococcus corallinus</name>
    <dbReference type="NCBI Taxonomy" id="36822"/>
    <lineage>
        <taxon>Bacteria</taxon>
        <taxon>Bacillati</taxon>
        <taxon>Actinomycetota</taxon>
        <taxon>Actinomycetes</taxon>
        <taxon>Mycobacteriales</taxon>
        <taxon>Gordoniaceae</taxon>
        <taxon>Gordonia</taxon>
    </lineage>
</organism>
<dbReference type="RefSeq" id="WP_005195176.1">
    <property type="nucleotide sequence ID" value="NZ_CP022580.1"/>
</dbReference>
<accession>A0AAW6RFX0</accession>
<protein>
    <submittedName>
        <fullName evidence="1">DUF1214 domain-containing protein</fullName>
    </submittedName>
</protein>
<evidence type="ECO:0000313" key="1">
    <source>
        <dbReference type="EMBL" id="MDG6783662.1"/>
    </source>
</evidence>
<gene>
    <name evidence="1" type="ORF">QBL07_22890</name>
</gene>
<name>A0AAW6RFX0_GORRU</name>
<comment type="caution">
    <text evidence="1">The sequence shown here is derived from an EMBL/GenBank/DDBJ whole genome shotgun (WGS) entry which is preliminary data.</text>
</comment>
<reference evidence="1" key="1">
    <citation type="submission" date="2023-04" db="EMBL/GenBank/DDBJ databases">
        <title>Characterization and analysis of the complete genome of Gordonia rubripertincta 112, the degrader of aromatic and aliphatic compounds.</title>
        <authorList>
            <person name="Frantsuzova E."/>
            <person name="Bogun A."/>
            <person name="Delegan Y."/>
        </authorList>
    </citation>
    <scope>NUCLEOTIDE SEQUENCE</scope>
    <source>
        <strain evidence="1">112</strain>
    </source>
</reference>
<sequence length="364" mass="39971">MTEDARPEVAAWNGLVDALRSAGDKLAADTAGLAPAEQADGFRALVRGLSNQLSRFEVDRERPELVPFNGWRHKFLMDNPDFRYWVTEVRGDRAYRIRGNRGDASYMSVTVYRRTGGIGGIGAEATARIDSDTIGFDDDGAFEIVLGGTAPGAGDRLELPEKAGVVWVRFFHDDVARDEMGWCSIEPVVEPPVPPSIDAARFASSLDSLAATTSMLPTIFEMSTKDDLDPPNVLRHWSEMAGGAVFTEPGIHYVRGGWQLGPGEALAIEGDVVECRYWNMLAYSRFLNSLDFRYRPVSYTGATATVVDGRYRFVVAAENPGGSGDWIDSEGRDFGIIVMRFLQPADTPPLPSARVVRLDELRGE</sequence>
<proteinExistence type="predicted"/>
<dbReference type="AlphaFoldDB" id="A0AAW6RFX0"/>
<dbReference type="EMBL" id="JARUXG010000027">
    <property type="protein sequence ID" value="MDG6783662.1"/>
    <property type="molecule type" value="Genomic_DNA"/>
</dbReference>